<sequence>MKKGLRFLIAGLIVLLALFIWDSPIQENEPLLAPETIDPLPANESADVSLGAARPDAGVSMFIGKSVEEWLAQFGEPARIEPSAFEYEWWVYPEPLAEYKMAGVRDGKVVQVYAAGAETNIEPFTIGQTLEELYRFTIVQSEVSVEFDSNVYTFHLATDDLNKRLLVKFNGVYAQLYLDQEDGRLEAARFIDAQTLISHRPYDMIYMGELLPREKPSSRDQQAVDAANTRQLVEIANVYRNHHGQPLLPVLPELHEVAKAHSADMAQNTLGDADSEPMSLAERLEAADIAYDEAAANTAVEYYDAAEAVHGWLNSDKHRSILLAEEFTHTGAGVFNQFYTQEFLRRDAASVLSD</sequence>
<dbReference type="Pfam" id="PF00188">
    <property type="entry name" value="CAP"/>
    <property type="match status" value="1"/>
</dbReference>
<name>A0A1Q2L043_9BACL</name>
<organism evidence="3 4">
    <name type="scientific">Planococcus lenghuensis</name>
    <dbReference type="NCBI Taxonomy" id="2213202"/>
    <lineage>
        <taxon>Bacteria</taxon>
        <taxon>Bacillati</taxon>
        <taxon>Bacillota</taxon>
        <taxon>Bacilli</taxon>
        <taxon>Bacillales</taxon>
        <taxon>Caryophanaceae</taxon>
        <taxon>Planococcus</taxon>
    </lineage>
</organism>
<dbReference type="SUPFAM" id="SSF55797">
    <property type="entry name" value="PR-1-like"/>
    <property type="match status" value="1"/>
</dbReference>
<dbReference type="RefSeq" id="WP_077589718.1">
    <property type="nucleotide sequence ID" value="NZ_CP019640.1"/>
</dbReference>
<feature type="domain" description="CAP-associated" evidence="2">
    <location>
        <begin position="63"/>
        <end position="202"/>
    </location>
</feature>
<evidence type="ECO:0000313" key="4">
    <source>
        <dbReference type="Proteomes" id="UP000188184"/>
    </source>
</evidence>
<feature type="domain" description="SCP" evidence="1">
    <location>
        <begin position="236"/>
        <end position="335"/>
    </location>
</feature>
<evidence type="ECO:0000259" key="1">
    <source>
        <dbReference type="Pfam" id="PF00188"/>
    </source>
</evidence>
<dbReference type="OrthoDB" id="9783944at2"/>
<dbReference type="AlphaFoldDB" id="A0A1Q2L043"/>
<protein>
    <recommendedName>
        <fullName evidence="5">CAP domain-containing protein</fullName>
    </recommendedName>
</protein>
<dbReference type="InterPro" id="IPR035940">
    <property type="entry name" value="CAP_sf"/>
</dbReference>
<dbReference type="EMBL" id="CP019640">
    <property type="protein sequence ID" value="AQQ53819.1"/>
    <property type="molecule type" value="Genomic_DNA"/>
</dbReference>
<dbReference type="PANTHER" id="PTHR31157">
    <property type="entry name" value="SCP DOMAIN-CONTAINING PROTEIN"/>
    <property type="match status" value="1"/>
</dbReference>
<dbReference type="PANTHER" id="PTHR31157:SF26">
    <property type="entry name" value="SCP-LIKE EXTRACELLULAR PROTEIN"/>
    <property type="match status" value="1"/>
</dbReference>
<proteinExistence type="predicted"/>
<gene>
    <name evidence="3" type="ORF">B0X71_12465</name>
</gene>
<evidence type="ECO:0000313" key="3">
    <source>
        <dbReference type="EMBL" id="AQQ53819.1"/>
    </source>
</evidence>
<keyword evidence="4" id="KW-1185">Reference proteome</keyword>
<dbReference type="KEGG" id="pmar:B0X71_12465"/>
<dbReference type="CDD" id="cd05379">
    <property type="entry name" value="CAP_bacterial"/>
    <property type="match status" value="1"/>
</dbReference>
<dbReference type="InterPro" id="IPR029410">
    <property type="entry name" value="CAP_assoc"/>
</dbReference>
<dbReference type="Gene3D" id="3.40.33.10">
    <property type="entry name" value="CAP"/>
    <property type="match status" value="1"/>
</dbReference>
<evidence type="ECO:0008006" key="5">
    <source>
        <dbReference type="Google" id="ProtNLM"/>
    </source>
</evidence>
<dbReference type="InterPro" id="IPR014044">
    <property type="entry name" value="CAP_dom"/>
</dbReference>
<dbReference type="Proteomes" id="UP000188184">
    <property type="component" value="Chromosome"/>
</dbReference>
<reference evidence="3 4" key="1">
    <citation type="submission" date="2017-02" db="EMBL/GenBank/DDBJ databases">
        <title>The complete genomic sequence of a novel cold adapted crude oil-degrading bacterium Planococcus qaidamina Y42.</title>
        <authorList>
            <person name="Yang R."/>
        </authorList>
    </citation>
    <scope>NUCLEOTIDE SEQUENCE [LARGE SCALE GENOMIC DNA]</scope>
    <source>
        <strain evidence="3 4">Y42</strain>
    </source>
</reference>
<dbReference type="Pfam" id="PF14504">
    <property type="entry name" value="CAP_assoc_N"/>
    <property type="match status" value="1"/>
</dbReference>
<evidence type="ECO:0000259" key="2">
    <source>
        <dbReference type="Pfam" id="PF14504"/>
    </source>
</evidence>
<accession>A0A1Q2L043</accession>